<name>A0A2K3NKZ6_TRIPR</name>
<dbReference type="Gene3D" id="1.25.40.10">
    <property type="entry name" value="Tetratricopeptide repeat domain"/>
    <property type="match status" value="1"/>
</dbReference>
<dbReference type="InterPro" id="IPR011990">
    <property type="entry name" value="TPR-like_helical_dom_sf"/>
</dbReference>
<reference evidence="2 3" key="1">
    <citation type="journal article" date="2014" name="Am. J. Bot.">
        <title>Genome assembly and annotation for red clover (Trifolium pratense; Fabaceae).</title>
        <authorList>
            <person name="Istvanek J."/>
            <person name="Jaros M."/>
            <person name="Krenek A."/>
            <person name="Repkova J."/>
        </authorList>
    </citation>
    <scope>NUCLEOTIDE SEQUENCE [LARGE SCALE GENOMIC DNA]</scope>
    <source>
        <strain evidence="3">cv. Tatra</strain>
        <tissue evidence="2">Young leaves</tissue>
    </source>
</reference>
<gene>
    <name evidence="2" type="ORF">L195_g000100</name>
</gene>
<comment type="caution">
    <text evidence="2">The sequence shown here is derived from an EMBL/GenBank/DDBJ whole genome shotgun (WGS) entry which is preliminary data.</text>
</comment>
<protein>
    <submittedName>
        <fullName evidence="2">Pentatricopeptide repeat-containing protein</fullName>
    </submittedName>
</protein>
<dbReference type="PANTHER" id="PTHR47262:SF1">
    <property type="entry name" value="OS02G0132600 PROTEIN"/>
    <property type="match status" value="1"/>
</dbReference>
<dbReference type="PANTHER" id="PTHR47262">
    <property type="entry name" value="OS02G0132600 PROTEIN"/>
    <property type="match status" value="1"/>
</dbReference>
<organism evidence="2 3">
    <name type="scientific">Trifolium pratense</name>
    <name type="common">Red clover</name>
    <dbReference type="NCBI Taxonomy" id="57577"/>
    <lineage>
        <taxon>Eukaryota</taxon>
        <taxon>Viridiplantae</taxon>
        <taxon>Streptophyta</taxon>
        <taxon>Embryophyta</taxon>
        <taxon>Tracheophyta</taxon>
        <taxon>Spermatophyta</taxon>
        <taxon>Magnoliopsida</taxon>
        <taxon>eudicotyledons</taxon>
        <taxon>Gunneridae</taxon>
        <taxon>Pentapetalae</taxon>
        <taxon>rosids</taxon>
        <taxon>fabids</taxon>
        <taxon>Fabales</taxon>
        <taxon>Fabaceae</taxon>
        <taxon>Papilionoideae</taxon>
        <taxon>50 kb inversion clade</taxon>
        <taxon>NPAAA clade</taxon>
        <taxon>Hologalegina</taxon>
        <taxon>IRL clade</taxon>
        <taxon>Trifolieae</taxon>
        <taxon>Trifolium</taxon>
    </lineage>
</organism>
<accession>A0A2K3NKZ6</accession>
<proteinExistence type="predicted"/>
<sequence>MRYFYIIRNLCTALRSHSSTKFNPHSSSFSSSSSTHSKFDVDSILSTLKLLRNSDSDELPNALFQQISSIFYCGESVKKPAFKEIDAATEFERILNISQLPNIPQSNISLQRKQASREKKRKCTFKITQEHRFGRLIESCGKILGAEATLELFDKVGRKPGVKGYNSLVELCIGKARVAENKDIAIEEMGKVFHLFELMRKQGLELEEQTYRPLLMYTIDMSMVEEFHCFCHAIKEEVPSSTARLGYYEMMLWLKVNDEEKIRGLCNFIAENDGEDTSDLRENYLLALCESERKENILEVLEIMDIKKLSSVDSVAKIFQTLGRLLSEPVAEKILLDFRASDHEEDNLTNFISSFVVSIPDLSSLVCSASERATYREMTVRLSKVLWTVVTGMSALKGWCYDRNIDIMRNYIILNCIKVEESIKKFKDFHERVDVLPSSSSYEKLILHSCALLKEHTCSNGELDQLHLLLEELNDTSYWNDACCRIILCCIWNKCLSSAIDLCKLLKDKLQIDELVMKVLFDKVFSQIEVSESNHLQTCMELLSEMKDKLGLLPSQKCYDSLLAAACADTNDNSQNAE</sequence>
<dbReference type="STRING" id="57577.A0A2K3NKZ6"/>
<dbReference type="AlphaFoldDB" id="A0A2K3NKZ6"/>
<reference evidence="2 3" key="2">
    <citation type="journal article" date="2017" name="Front. Plant Sci.">
        <title>Gene Classification and Mining of Molecular Markers Useful in Red Clover (Trifolium pratense) Breeding.</title>
        <authorList>
            <person name="Istvanek J."/>
            <person name="Dluhosova J."/>
            <person name="Dluhos P."/>
            <person name="Patkova L."/>
            <person name="Nedelnik J."/>
            <person name="Repkova J."/>
        </authorList>
    </citation>
    <scope>NUCLEOTIDE SEQUENCE [LARGE SCALE GENOMIC DNA]</scope>
    <source>
        <strain evidence="3">cv. Tatra</strain>
        <tissue evidence="2">Young leaves</tissue>
    </source>
</reference>
<feature type="compositionally biased region" description="Low complexity" evidence="1">
    <location>
        <begin position="18"/>
        <end position="36"/>
    </location>
</feature>
<evidence type="ECO:0000313" key="2">
    <source>
        <dbReference type="EMBL" id="PNY03693.1"/>
    </source>
</evidence>
<feature type="region of interest" description="Disordered" evidence="1">
    <location>
        <begin position="18"/>
        <end position="37"/>
    </location>
</feature>
<evidence type="ECO:0000313" key="3">
    <source>
        <dbReference type="Proteomes" id="UP000236291"/>
    </source>
</evidence>
<dbReference type="EMBL" id="ASHM01000029">
    <property type="protein sequence ID" value="PNY03693.1"/>
    <property type="molecule type" value="Genomic_DNA"/>
</dbReference>
<evidence type="ECO:0000256" key="1">
    <source>
        <dbReference type="SAM" id="MobiDB-lite"/>
    </source>
</evidence>
<dbReference type="Proteomes" id="UP000236291">
    <property type="component" value="Unassembled WGS sequence"/>
</dbReference>